<gene>
    <name evidence="1" type="ORF">D5086_003747</name>
</gene>
<dbReference type="Proteomes" id="UP000309997">
    <property type="component" value="Unassembled WGS sequence"/>
</dbReference>
<protein>
    <submittedName>
        <fullName evidence="1">Uncharacterized protein</fullName>
    </submittedName>
</protein>
<name>A0ACC4D5F1_POPAL</name>
<dbReference type="EMBL" id="RCHU02000001">
    <property type="protein sequence ID" value="KAL3612727.1"/>
    <property type="molecule type" value="Genomic_DNA"/>
</dbReference>
<comment type="caution">
    <text evidence="1">The sequence shown here is derived from an EMBL/GenBank/DDBJ whole genome shotgun (WGS) entry which is preliminary data.</text>
</comment>
<evidence type="ECO:0000313" key="2">
    <source>
        <dbReference type="Proteomes" id="UP000309997"/>
    </source>
</evidence>
<proteinExistence type="predicted"/>
<keyword evidence="2" id="KW-1185">Reference proteome</keyword>
<reference evidence="1 2" key="1">
    <citation type="journal article" date="2024" name="Plant Biotechnol. J.">
        <title>Genome and CRISPR/Cas9 system of a widespread forest tree (Populus alba) in the world.</title>
        <authorList>
            <person name="Liu Y.J."/>
            <person name="Jiang P.F."/>
            <person name="Han X.M."/>
            <person name="Li X.Y."/>
            <person name="Wang H.M."/>
            <person name="Wang Y.J."/>
            <person name="Wang X.X."/>
            <person name="Zeng Q.Y."/>
        </authorList>
    </citation>
    <scope>NUCLEOTIDE SEQUENCE [LARGE SCALE GENOMIC DNA]</scope>
    <source>
        <strain evidence="2">cv. PAL-ZL1</strain>
    </source>
</reference>
<accession>A0ACC4D5F1</accession>
<sequence>MRCDSIEELPDEIGELKELRLLDLTGCYNLRRIPVNLIGRLKKLEELLIGNRSFWEWDVVGCDSTEGMNASLPELSSLSHLAVLSLMIPKVECIPRDFVFPSLLKYDSVRGSVFRTRKRIPNLDKIIFG</sequence>
<organism evidence="1 2">
    <name type="scientific">Populus alba</name>
    <name type="common">White poplar</name>
    <dbReference type="NCBI Taxonomy" id="43335"/>
    <lineage>
        <taxon>Eukaryota</taxon>
        <taxon>Viridiplantae</taxon>
        <taxon>Streptophyta</taxon>
        <taxon>Embryophyta</taxon>
        <taxon>Tracheophyta</taxon>
        <taxon>Spermatophyta</taxon>
        <taxon>Magnoliopsida</taxon>
        <taxon>eudicotyledons</taxon>
        <taxon>Gunneridae</taxon>
        <taxon>Pentapetalae</taxon>
        <taxon>rosids</taxon>
        <taxon>fabids</taxon>
        <taxon>Malpighiales</taxon>
        <taxon>Salicaceae</taxon>
        <taxon>Saliceae</taxon>
        <taxon>Populus</taxon>
    </lineage>
</organism>
<evidence type="ECO:0000313" key="1">
    <source>
        <dbReference type="EMBL" id="KAL3612727.1"/>
    </source>
</evidence>